<proteinExistence type="predicted"/>
<dbReference type="EMBL" id="JACOQK010000001">
    <property type="protein sequence ID" value="MBC5788026.1"/>
    <property type="molecule type" value="Genomic_DNA"/>
</dbReference>
<evidence type="ECO:0000313" key="3">
    <source>
        <dbReference type="EMBL" id="MBC5788026.1"/>
    </source>
</evidence>
<comment type="caution">
    <text evidence="3">The sequence shown here is derived from an EMBL/GenBank/DDBJ whole genome shotgun (WGS) entry which is preliminary data.</text>
</comment>
<keyword evidence="2" id="KW-0472">Membrane</keyword>
<evidence type="ECO:0000256" key="2">
    <source>
        <dbReference type="SAM" id="Phobius"/>
    </source>
</evidence>
<protein>
    <submittedName>
        <fullName evidence="3">Uncharacterized protein</fullName>
    </submittedName>
</protein>
<name>A0ABR7ISA3_9CLOT</name>
<dbReference type="Proteomes" id="UP000649151">
    <property type="component" value="Unassembled WGS sequence"/>
</dbReference>
<feature type="coiled-coil region" evidence="1">
    <location>
        <begin position="155"/>
        <end position="182"/>
    </location>
</feature>
<sequence length="271" mass="31748">MKDLNLNQDAASIAKEYCKKSNLVTILVVFVVLAVILGYIFTLHFSSSLILIYLLLAIGAIYYKAYHRNQLRFQLKTILYEYCDPEKQMAVFQAVRPHIFGQYLKRELDLDRIQCLVVMERFTEVEEELKKIQEKKLSSASKIFYYNLYSNLYFHQGNAEGIEELKRKIRELEQKRKNKRVSQQLAPTALLLMNTHLAHLEGDTDTEKRNLERILRDASYPFQKVKFHYELGMLEVKLSDNSEAKRNLQYVVDHGKAMVQAQKAEQILSML</sequence>
<keyword evidence="1" id="KW-0175">Coiled coil</keyword>
<dbReference type="RefSeq" id="WP_186996723.1">
    <property type="nucleotide sequence ID" value="NZ_JACOQK010000001.1"/>
</dbReference>
<keyword evidence="4" id="KW-1185">Reference proteome</keyword>
<gene>
    <name evidence="3" type="ORF">H8Z77_08355</name>
</gene>
<evidence type="ECO:0000256" key="1">
    <source>
        <dbReference type="SAM" id="Coils"/>
    </source>
</evidence>
<feature type="transmembrane region" description="Helical" evidence="2">
    <location>
        <begin position="47"/>
        <end position="66"/>
    </location>
</feature>
<evidence type="ECO:0000313" key="4">
    <source>
        <dbReference type="Proteomes" id="UP000649151"/>
    </source>
</evidence>
<reference evidence="3 4" key="1">
    <citation type="submission" date="2020-08" db="EMBL/GenBank/DDBJ databases">
        <title>Genome public.</title>
        <authorList>
            <person name="Liu C."/>
            <person name="Sun Q."/>
        </authorList>
    </citation>
    <scope>NUCLEOTIDE SEQUENCE [LARGE SCALE GENOMIC DNA]</scope>
    <source>
        <strain evidence="3 4">NSJ-27</strain>
    </source>
</reference>
<organism evidence="3 4">
    <name type="scientific">Clostridium facile</name>
    <dbReference type="NCBI Taxonomy" id="2763035"/>
    <lineage>
        <taxon>Bacteria</taxon>
        <taxon>Bacillati</taxon>
        <taxon>Bacillota</taxon>
        <taxon>Clostridia</taxon>
        <taxon>Eubacteriales</taxon>
        <taxon>Clostridiaceae</taxon>
        <taxon>Clostridium</taxon>
    </lineage>
</organism>
<feature type="transmembrane region" description="Helical" evidence="2">
    <location>
        <begin position="21"/>
        <end position="41"/>
    </location>
</feature>
<accession>A0ABR7ISA3</accession>
<keyword evidence="2" id="KW-1133">Transmembrane helix</keyword>
<keyword evidence="2" id="KW-0812">Transmembrane</keyword>